<evidence type="ECO:0000313" key="2">
    <source>
        <dbReference type="Proteomes" id="UP000184330"/>
    </source>
</evidence>
<dbReference type="Proteomes" id="UP000184330">
    <property type="component" value="Unassembled WGS sequence"/>
</dbReference>
<keyword evidence="2" id="KW-1185">Reference proteome</keyword>
<gene>
    <name evidence="1" type="ORF">PAC_05809</name>
</gene>
<reference evidence="1 2" key="1">
    <citation type="submission" date="2016-03" db="EMBL/GenBank/DDBJ databases">
        <authorList>
            <person name="Ploux O."/>
        </authorList>
    </citation>
    <scope>NUCLEOTIDE SEQUENCE [LARGE SCALE GENOMIC DNA]</scope>
    <source>
        <strain evidence="1 2">UAMH 11012</strain>
    </source>
</reference>
<sequence>MNTAAQLRYSPTIQHSRRSPLHNAVELASLGAFESFYRHKYLRLRSDFSQDQQLYTPLSPVYNMASHNLGSTEKVLRESPTFISLNECTDEAIGQLPPMSRNVLTFVMRKYRKHEPSEEEQISTLAVNSSDPMIKKAYNQAWL</sequence>
<dbReference type="AlphaFoldDB" id="A0A1L7WT35"/>
<organism evidence="1 2">
    <name type="scientific">Phialocephala subalpina</name>
    <dbReference type="NCBI Taxonomy" id="576137"/>
    <lineage>
        <taxon>Eukaryota</taxon>
        <taxon>Fungi</taxon>
        <taxon>Dikarya</taxon>
        <taxon>Ascomycota</taxon>
        <taxon>Pezizomycotina</taxon>
        <taxon>Leotiomycetes</taxon>
        <taxon>Helotiales</taxon>
        <taxon>Mollisiaceae</taxon>
        <taxon>Phialocephala</taxon>
        <taxon>Phialocephala fortinii species complex</taxon>
    </lineage>
</organism>
<proteinExistence type="predicted"/>
<evidence type="ECO:0000313" key="1">
    <source>
        <dbReference type="EMBL" id="CZR55921.1"/>
    </source>
</evidence>
<name>A0A1L7WT35_9HELO</name>
<dbReference type="EMBL" id="FJOG01000007">
    <property type="protein sequence ID" value="CZR55921.1"/>
    <property type="molecule type" value="Genomic_DNA"/>
</dbReference>
<accession>A0A1L7WT35</accession>
<protein>
    <submittedName>
        <fullName evidence="1">Uncharacterized protein</fullName>
    </submittedName>
</protein>